<gene>
    <name evidence="4" type="ORF">M569_17119</name>
</gene>
<sequence length="87" mass="9406">MASSSSYSFTVVLIVSITLLGFPSFSSSAIVERCFHVKNLTVNKLCRNQVITAVNGLFPGPALHVHEGDALAVTVVNMSPYNISIHW</sequence>
<feature type="domain" description="Plastocyanin-like" evidence="3">
    <location>
        <begin position="37"/>
        <end position="87"/>
    </location>
</feature>
<feature type="chain" id="PRO_5004549831" description="Plastocyanin-like domain-containing protein" evidence="2">
    <location>
        <begin position="29"/>
        <end position="87"/>
    </location>
</feature>
<comment type="caution">
    <text evidence="4">The sequence shown here is derived from an EMBL/GenBank/DDBJ whole genome shotgun (WGS) entry which is preliminary data.</text>
</comment>
<keyword evidence="5" id="KW-1185">Reference proteome</keyword>
<dbReference type="SUPFAM" id="SSF49503">
    <property type="entry name" value="Cupredoxins"/>
    <property type="match status" value="1"/>
</dbReference>
<evidence type="ECO:0000313" key="5">
    <source>
        <dbReference type="Proteomes" id="UP000015453"/>
    </source>
</evidence>
<dbReference type="GO" id="GO:0005507">
    <property type="term" value="F:copper ion binding"/>
    <property type="evidence" value="ECO:0007669"/>
    <property type="project" value="InterPro"/>
</dbReference>
<organism evidence="4 5">
    <name type="scientific">Genlisea aurea</name>
    <dbReference type="NCBI Taxonomy" id="192259"/>
    <lineage>
        <taxon>Eukaryota</taxon>
        <taxon>Viridiplantae</taxon>
        <taxon>Streptophyta</taxon>
        <taxon>Embryophyta</taxon>
        <taxon>Tracheophyta</taxon>
        <taxon>Spermatophyta</taxon>
        <taxon>Magnoliopsida</taxon>
        <taxon>eudicotyledons</taxon>
        <taxon>Gunneridae</taxon>
        <taxon>Pentapetalae</taxon>
        <taxon>asterids</taxon>
        <taxon>lamiids</taxon>
        <taxon>Lamiales</taxon>
        <taxon>Lentibulariaceae</taxon>
        <taxon>Genlisea</taxon>
    </lineage>
</organism>
<comment type="similarity">
    <text evidence="1">Belongs to the multicopper oxidase family.</text>
</comment>
<reference evidence="4 5" key="1">
    <citation type="journal article" date="2013" name="BMC Genomics">
        <title>The miniature genome of a carnivorous plant Genlisea aurea contains a low number of genes and short non-coding sequences.</title>
        <authorList>
            <person name="Leushkin E.V."/>
            <person name="Sutormin R.A."/>
            <person name="Nabieva E.R."/>
            <person name="Penin A.A."/>
            <person name="Kondrashov A.S."/>
            <person name="Logacheva M.D."/>
        </authorList>
    </citation>
    <scope>NUCLEOTIDE SEQUENCE [LARGE SCALE GENOMIC DNA]</scope>
</reference>
<keyword evidence="2" id="KW-0732">Signal</keyword>
<evidence type="ECO:0000313" key="4">
    <source>
        <dbReference type="EMBL" id="EPS57698.1"/>
    </source>
</evidence>
<dbReference type="GO" id="GO:0016491">
    <property type="term" value="F:oxidoreductase activity"/>
    <property type="evidence" value="ECO:0007669"/>
    <property type="project" value="TreeGrafter"/>
</dbReference>
<dbReference type="Proteomes" id="UP000015453">
    <property type="component" value="Unassembled WGS sequence"/>
</dbReference>
<feature type="signal peptide" evidence="2">
    <location>
        <begin position="1"/>
        <end position="28"/>
    </location>
</feature>
<dbReference type="PANTHER" id="PTHR11709:SF9">
    <property type="entry name" value="LACCASE-7"/>
    <property type="match status" value="1"/>
</dbReference>
<dbReference type="AlphaFoldDB" id="S8D4T0"/>
<evidence type="ECO:0000256" key="2">
    <source>
        <dbReference type="SAM" id="SignalP"/>
    </source>
</evidence>
<accession>S8D4T0</accession>
<evidence type="ECO:0000256" key="1">
    <source>
        <dbReference type="ARBA" id="ARBA00010609"/>
    </source>
</evidence>
<dbReference type="InterPro" id="IPR008972">
    <property type="entry name" value="Cupredoxin"/>
</dbReference>
<dbReference type="OrthoDB" id="2121828at2759"/>
<dbReference type="Gene3D" id="2.60.40.420">
    <property type="entry name" value="Cupredoxins - blue copper proteins"/>
    <property type="match status" value="1"/>
</dbReference>
<proteinExistence type="inferred from homology"/>
<dbReference type="InterPro" id="IPR011707">
    <property type="entry name" value="Cu-oxidase-like_N"/>
</dbReference>
<name>S8D4T0_9LAMI</name>
<dbReference type="InterPro" id="IPR045087">
    <property type="entry name" value="Cu-oxidase_fam"/>
</dbReference>
<dbReference type="EMBL" id="AUSU01009941">
    <property type="protein sequence ID" value="EPS57698.1"/>
    <property type="molecule type" value="Genomic_DNA"/>
</dbReference>
<dbReference type="Pfam" id="PF07732">
    <property type="entry name" value="Cu-oxidase_3"/>
    <property type="match status" value="1"/>
</dbReference>
<dbReference type="PANTHER" id="PTHR11709">
    <property type="entry name" value="MULTI-COPPER OXIDASE"/>
    <property type="match status" value="1"/>
</dbReference>
<protein>
    <recommendedName>
        <fullName evidence="3">Plastocyanin-like domain-containing protein</fullName>
    </recommendedName>
</protein>
<evidence type="ECO:0000259" key="3">
    <source>
        <dbReference type="Pfam" id="PF07732"/>
    </source>
</evidence>